<dbReference type="InterPro" id="IPR012334">
    <property type="entry name" value="Pectin_lyas_fold"/>
</dbReference>
<dbReference type="InterPro" id="IPR006626">
    <property type="entry name" value="PbH1"/>
</dbReference>
<dbReference type="Proteomes" id="UP001596549">
    <property type="component" value="Unassembled WGS sequence"/>
</dbReference>
<organism evidence="2 3">
    <name type="scientific">Fictibacillus iocasae</name>
    <dbReference type="NCBI Taxonomy" id="2715437"/>
    <lineage>
        <taxon>Bacteria</taxon>
        <taxon>Bacillati</taxon>
        <taxon>Bacillota</taxon>
        <taxon>Bacilli</taxon>
        <taxon>Bacillales</taxon>
        <taxon>Fictibacillaceae</taxon>
        <taxon>Fictibacillus</taxon>
    </lineage>
</organism>
<evidence type="ECO:0000313" key="2">
    <source>
        <dbReference type="EMBL" id="MFC7371912.1"/>
    </source>
</evidence>
<dbReference type="GO" id="GO:0016787">
    <property type="term" value="F:hydrolase activity"/>
    <property type="evidence" value="ECO:0007669"/>
    <property type="project" value="UniProtKB-KW"/>
</dbReference>
<protein>
    <submittedName>
        <fullName evidence="2">Glycoside hydrolase family 55 protein</fullName>
    </submittedName>
</protein>
<sequence length="529" mass="58355">MIHLPRDHDPMNNAQLIGRYGARKMELPSAVEETELLFQDIYNRDYTPSFQNSPTLSLFKTFKKLIKGMFVEDVSNRTLPPTRTVMDENGMPCPEWLPTLNREYDRLFCEITKTVNVKDFGAKGDGVTDDTAAFEKAIGTGSVHVVVPAGVYMTKGIKLPSWTSFSGEGKGITVIKLHNEAPIGRRLITNSRYIKGNHHIAVRYMTLDWNVERLGDIPKTAAGNNQSSCLTFAHVTYGWVQNVEAINPGLHCFDVSSAYYTYLGDGTRARYGSRYIWLDNLNGYGFGDDGITTHHSEDLFISNSHMCDPSGRSHKLGFSNSNGIEVDDGSRNVWLLNNSTARCFGGIEIKAHHNSAAAANVHIIGHLSVNDNRAYNFRHIGHHQAADTESLTAFNIKATNLIAAAPIRTSLYEGSQQRALVVSGYKNVVINHFTAIGDSDYDYNRGPVLAVQYRARNVVLNNVHVTGFKTAGVDMKVFGGDNAADIVRIGQFTADASAEKTLVVGSGVTDIELQNVYAVRGLTREKVTL</sequence>
<gene>
    <name evidence="2" type="ORF">ACFQPF_09495</name>
</gene>
<dbReference type="EMBL" id="JBHTCP010000015">
    <property type="protein sequence ID" value="MFC7371912.1"/>
    <property type="molecule type" value="Genomic_DNA"/>
</dbReference>
<dbReference type="RefSeq" id="WP_379748967.1">
    <property type="nucleotide sequence ID" value="NZ_JBHTCP010000015.1"/>
</dbReference>
<dbReference type="InterPro" id="IPR024535">
    <property type="entry name" value="RHGA/B-epi-like_pectate_lyase"/>
</dbReference>
<dbReference type="InterPro" id="IPR011050">
    <property type="entry name" value="Pectin_lyase_fold/virulence"/>
</dbReference>
<proteinExistence type="predicted"/>
<reference evidence="3" key="1">
    <citation type="journal article" date="2019" name="Int. J. Syst. Evol. Microbiol.">
        <title>The Global Catalogue of Microorganisms (GCM) 10K type strain sequencing project: providing services to taxonomists for standard genome sequencing and annotation.</title>
        <authorList>
            <consortium name="The Broad Institute Genomics Platform"/>
            <consortium name="The Broad Institute Genome Sequencing Center for Infectious Disease"/>
            <person name="Wu L."/>
            <person name="Ma J."/>
        </authorList>
    </citation>
    <scope>NUCLEOTIDE SEQUENCE [LARGE SCALE GENOMIC DNA]</scope>
    <source>
        <strain evidence="3">NBRC 106396</strain>
    </source>
</reference>
<comment type="caution">
    <text evidence="2">The sequence shown here is derived from an EMBL/GenBank/DDBJ whole genome shotgun (WGS) entry which is preliminary data.</text>
</comment>
<accession>A0ABW2NMQ9</accession>
<keyword evidence="3" id="KW-1185">Reference proteome</keyword>
<dbReference type="SMART" id="SM00710">
    <property type="entry name" value="PbH1"/>
    <property type="match status" value="5"/>
</dbReference>
<name>A0ABW2NMQ9_9BACL</name>
<evidence type="ECO:0000313" key="3">
    <source>
        <dbReference type="Proteomes" id="UP001596549"/>
    </source>
</evidence>
<keyword evidence="2" id="KW-0378">Hydrolase</keyword>
<evidence type="ECO:0000259" key="1">
    <source>
        <dbReference type="Pfam" id="PF12708"/>
    </source>
</evidence>
<dbReference type="Pfam" id="PF12708">
    <property type="entry name" value="Pect-lyase_RHGA_epim"/>
    <property type="match status" value="1"/>
</dbReference>
<dbReference type="Gene3D" id="2.160.20.10">
    <property type="entry name" value="Single-stranded right-handed beta-helix, Pectin lyase-like"/>
    <property type="match status" value="1"/>
</dbReference>
<feature type="domain" description="Rhamnogalacturonase A/B/Epimerase-like pectate lyase" evidence="1">
    <location>
        <begin position="115"/>
        <end position="347"/>
    </location>
</feature>
<dbReference type="SUPFAM" id="SSF51126">
    <property type="entry name" value="Pectin lyase-like"/>
    <property type="match status" value="1"/>
</dbReference>